<evidence type="ECO:0000256" key="7">
    <source>
        <dbReference type="SAM" id="SignalP"/>
    </source>
</evidence>
<feature type="chain" id="PRO_5039190085" evidence="7">
    <location>
        <begin position="20"/>
        <end position="235"/>
    </location>
</feature>
<evidence type="ECO:0000256" key="5">
    <source>
        <dbReference type="ARBA" id="ARBA00023136"/>
    </source>
</evidence>
<name>A0A923LPM8_9FIRM</name>
<dbReference type="AlphaFoldDB" id="A0A923LPM8"/>
<dbReference type="GO" id="GO:0005886">
    <property type="term" value="C:plasma membrane"/>
    <property type="evidence" value="ECO:0007669"/>
    <property type="project" value="UniProtKB-SubCell"/>
</dbReference>
<feature type="signal peptide" evidence="7">
    <location>
        <begin position="1"/>
        <end position="19"/>
    </location>
</feature>
<evidence type="ECO:0000256" key="2">
    <source>
        <dbReference type="ARBA" id="ARBA00022475"/>
    </source>
</evidence>
<gene>
    <name evidence="8" type="ORF">H8S17_05350</name>
</gene>
<proteinExistence type="predicted"/>
<keyword evidence="2" id="KW-1003">Cell membrane</keyword>
<evidence type="ECO:0000313" key="9">
    <source>
        <dbReference type="Proteomes" id="UP000606720"/>
    </source>
</evidence>
<protein>
    <submittedName>
        <fullName evidence="8">OadG family protein</fullName>
    </submittedName>
</protein>
<dbReference type="EMBL" id="JACOPH010000003">
    <property type="protein sequence ID" value="MBC5713641.1"/>
    <property type="molecule type" value="Genomic_DNA"/>
</dbReference>
<dbReference type="Pfam" id="PF04277">
    <property type="entry name" value="OAD_gamma"/>
    <property type="match status" value="1"/>
</dbReference>
<evidence type="ECO:0000256" key="1">
    <source>
        <dbReference type="ARBA" id="ARBA00004236"/>
    </source>
</evidence>
<feature type="transmembrane region" description="Helical" evidence="6">
    <location>
        <begin position="150"/>
        <end position="173"/>
    </location>
</feature>
<reference evidence="8" key="1">
    <citation type="submission" date="2020-08" db="EMBL/GenBank/DDBJ databases">
        <title>Genome public.</title>
        <authorList>
            <person name="Liu C."/>
            <person name="Sun Q."/>
        </authorList>
    </citation>
    <scope>NUCLEOTIDE SEQUENCE</scope>
    <source>
        <strain evidence="8">BX1005</strain>
    </source>
</reference>
<evidence type="ECO:0000256" key="3">
    <source>
        <dbReference type="ARBA" id="ARBA00022692"/>
    </source>
</evidence>
<keyword evidence="9" id="KW-1185">Reference proteome</keyword>
<evidence type="ECO:0000256" key="6">
    <source>
        <dbReference type="SAM" id="Phobius"/>
    </source>
</evidence>
<keyword evidence="5 6" id="KW-0472">Membrane</keyword>
<accession>A0A923LPM8</accession>
<keyword evidence="3 6" id="KW-0812">Transmembrane</keyword>
<keyword evidence="7" id="KW-0732">Signal</keyword>
<comment type="subcellular location">
    <subcellularLocation>
        <location evidence="1">Cell membrane</location>
    </subcellularLocation>
</comment>
<dbReference type="PROSITE" id="PS51257">
    <property type="entry name" value="PROKAR_LIPOPROTEIN"/>
    <property type="match status" value="1"/>
</dbReference>
<evidence type="ECO:0000313" key="8">
    <source>
        <dbReference type="EMBL" id="MBC5713641.1"/>
    </source>
</evidence>
<dbReference type="NCBIfam" id="TIGR01195">
    <property type="entry name" value="oadG_fam"/>
    <property type="match status" value="1"/>
</dbReference>
<dbReference type="GO" id="GO:0036376">
    <property type="term" value="P:sodium ion export across plasma membrane"/>
    <property type="evidence" value="ECO:0007669"/>
    <property type="project" value="InterPro"/>
</dbReference>
<dbReference type="InterPro" id="IPR005899">
    <property type="entry name" value="Na_pump_deCOase"/>
</dbReference>
<dbReference type="GO" id="GO:0015081">
    <property type="term" value="F:sodium ion transmembrane transporter activity"/>
    <property type="evidence" value="ECO:0007669"/>
    <property type="project" value="InterPro"/>
</dbReference>
<organism evidence="8 9">
    <name type="scientific">Roseburia zhanii</name>
    <dbReference type="NCBI Taxonomy" id="2763064"/>
    <lineage>
        <taxon>Bacteria</taxon>
        <taxon>Bacillati</taxon>
        <taxon>Bacillota</taxon>
        <taxon>Clostridia</taxon>
        <taxon>Lachnospirales</taxon>
        <taxon>Lachnospiraceae</taxon>
        <taxon>Roseburia</taxon>
    </lineage>
</organism>
<dbReference type="RefSeq" id="WP_186866537.1">
    <property type="nucleotide sequence ID" value="NZ_JACOPH010000003.1"/>
</dbReference>
<evidence type="ECO:0000256" key="4">
    <source>
        <dbReference type="ARBA" id="ARBA00022989"/>
    </source>
</evidence>
<dbReference type="Proteomes" id="UP000606720">
    <property type="component" value="Unassembled WGS sequence"/>
</dbReference>
<comment type="caution">
    <text evidence="8">The sequence shown here is derived from an EMBL/GenBank/DDBJ whole genome shotgun (WGS) entry which is preliminary data.</text>
</comment>
<keyword evidence="4 6" id="KW-1133">Transmembrane helix</keyword>
<sequence>MKKKIFLIAVLCLCMLGLAACSKTDPTTVDYNGYSYDDLKTNCQGTVQTLASMTDEDKQYYLENSTEIIANLITRWEDAVEEYGSFVDFGDFEITKSGKTLTAAQTLHMEDRDVILTYVYTYYSMELEDITIDGVYSVGEKMSTALMNTLMGMLVVFCVLIIISLIIYCFNIFPYLEKKKAAKSEPAKSDVVTQIEVREEQQTDDGELIAVIAAAIAAAEGTSTDGFVVRSIRRR</sequence>